<dbReference type="PANTHER" id="PTHR12151">
    <property type="entry name" value="ELECTRON TRANSPORT PROTIN SCO1/SENC FAMILY MEMBER"/>
    <property type="match status" value="1"/>
</dbReference>
<sequence length="270" mass="29727">MLRAGAAQRLQRSLRRISARFNRRPHSTKPELGNEPLQKPASSASRRGPVTWRSLAVATGVGIGVGFVYWQQKERKAVELERQAAAQASAASAGKPAIGGPFRLVDARTQREVTDADFRGRFPLIYFGFTHCPDVCPDEITKISKALALLDKRVGRDRLSATLVPLFVSVDPERDTPAAMNEFLSNEDFDGRFVGLTGSAEQCAAAAKAFRVYYMKTDESESDYLVDHSIITYLMGPDGSLLDYFGKNVSAEEMALRIERHLQQVGSTAT</sequence>
<feature type="binding site" evidence="2">
    <location>
        <position position="136"/>
    </location>
    <ligand>
        <name>Cu cation</name>
        <dbReference type="ChEBI" id="CHEBI:23378"/>
    </ligand>
</feature>
<dbReference type="InterPro" id="IPR036249">
    <property type="entry name" value="Thioredoxin-like_sf"/>
</dbReference>
<feature type="binding site" evidence="2">
    <location>
        <position position="132"/>
    </location>
    <ligand>
        <name>Cu cation</name>
        <dbReference type="ChEBI" id="CHEBI:23378"/>
    </ligand>
</feature>
<dbReference type="InterPro" id="IPR003782">
    <property type="entry name" value="SCO1/SenC"/>
</dbReference>
<evidence type="ECO:0000313" key="5">
    <source>
        <dbReference type="EMBL" id="KAF6004113.1"/>
    </source>
</evidence>
<feature type="region of interest" description="Disordered" evidence="4">
    <location>
        <begin position="15"/>
        <end position="48"/>
    </location>
</feature>
<dbReference type="AlphaFoldDB" id="A0A7J7ILY8"/>
<organism evidence="5 6">
    <name type="scientific">Cyanidiococcus yangmingshanensis</name>
    <dbReference type="NCBI Taxonomy" id="2690220"/>
    <lineage>
        <taxon>Eukaryota</taxon>
        <taxon>Rhodophyta</taxon>
        <taxon>Bangiophyceae</taxon>
        <taxon>Cyanidiales</taxon>
        <taxon>Cyanidiaceae</taxon>
        <taxon>Cyanidiococcus</taxon>
    </lineage>
</organism>
<evidence type="ECO:0000256" key="2">
    <source>
        <dbReference type="PIRSR" id="PIRSR603782-1"/>
    </source>
</evidence>
<dbReference type="Gene3D" id="3.40.30.10">
    <property type="entry name" value="Glutaredoxin"/>
    <property type="match status" value="1"/>
</dbReference>
<comment type="similarity">
    <text evidence="1">Belongs to the SCO1/2 family.</text>
</comment>
<keyword evidence="6" id="KW-1185">Reference proteome</keyword>
<keyword evidence="2" id="KW-0186">Copper</keyword>
<feature type="compositionally biased region" description="Basic residues" evidence="4">
    <location>
        <begin position="15"/>
        <end position="27"/>
    </location>
</feature>
<comment type="caution">
    <text evidence="5">The sequence shown here is derived from an EMBL/GenBank/DDBJ whole genome shotgun (WGS) entry which is preliminary data.</text>
</comment>
<protein>
    <submittedName>
        <fullName evidence="5">Cu-binding protein</fullName>
    </submittedName>
</protein>
<dbReference type="CDD" id="cd02968">
    <property type="entry name" value="SCO"/>
    <property type="match status" value="1"/>
</dbReference>
<dbReference type="FunFam" id="3.40.30.10:FF:000013">
    <property type="entry name" value="Blast:Protein SCO1 homolog, mitochondrial"/>
    <property type="match status" value="1"/>
</dbReference>
<gene>
    <name evidence="5" type="primary">SCO1_2</name>
    <name evidence="5" type="ORF">F1559_001899</name>
</gene>
<evidence type="ECO:0000256" key="4">
    <source>
        <dbReference type="SAM" id="MobiDB-lite"/>
    </source>
</evidence>
<evidence type="ECO:0000313" key="6">
    <source>
        <dbReference type="Proteomes" id="UP000530660"/>
    </source>
</evidence>
<dbReference type="PANTHER" id="PTHR12151:SF25">
    <property type="entry name" value="LINALOOL DEHYDRATASE_ISOMERASE DOMAIN-CONTAINING PROTEIN"/>
    <property type="match status" value="1"/>
</dbReference>
<keyword evidence="3" id="KW-1015">Disulfide bond</keyword>
<keyword evidence="2" id="KW-0479">Metal-binding</keyword>
<accession>A0A7J7ILY8</accession>
<name>A0A7J7ILY8_9RHOD</name>
<reference evidence="5 6" key="1">
    <citation type="journal article" date="2020" name="J. Phycol.">
        <title>Comparative genome analysis reveals Cyanidiococcus gen. nov., a new extremophilic red algal genus sister to Cyanidioschyzon (Cyanidioschyzonaceae, Rhodophyta).</title>
        <authorList>
            <person name="Liu S.-L."/>
            <person name="Chiang Y.-R."/>
            <person name="Yoon H.S."/>
            <person name="Fu H.-Y."/>
        </authorList>
    </citation>
    <scope>NUCLEOTIDE SEQUENCE [LARGE SCALE GENOMIC DNA]</scope>
    <source>
        <strain evidence="5 6">THAL066</strain>
    </source>
</reference>
<dbReference type="EMBL" id="VWRR01000004">
    <property type="protein sequence ID" value="KAF6004113.1"/>
    <property type="molecule type" value="Genomic_DNA"/>
</dbReference>
<feature type="binding site" evidence="2">
    <location>
        <position position="228"/>
    </location>
    <ligand>
        <name>Cu cation</name>
        <dbReference type="ChEBI" id="CHEBI:23378"/>
    </ligand>
</feature>
<dbReference type="Pfam" id="PF02630">
    <property type="entry name" value="SCO1-SenC"/>
    <property type="match status" value="1"/>
</dbReference>
<dbReference type="GO" id="GO:0046872">
    <property type="term" value="F:metal ion binding"/>
    <property type="evidence" value="ECO:0007669"/>
    <property type="project" value="UniProtKB-KW"/>
</dbReference>
<feature type="disulfide bond" description="Redox-active" evidence="3">
    <location>
        <begin position="132"/>
        <end position="136"/>
    </location>
</feature>
<evidence type="ECO:0000256" key="1">
    <source>
        <dbReference type="ARBA" id="ARBA00010996"/>
    </source>
</evidence>
<dbReference type="OrthoDB" id="270009at2759"/>
<dbReference type="SUPFAM" id="SSF52833">
    <property type="entry name" value="Thioredoxin-like"/>
    <property type="match status" value="1"/>
</dbReference>
<dbReference type="Proteomes" id="UP000530660">
    <property type="component" value="Unassembled WGS sequence"/>
</dbReference>
<evidence type="ECO:0000256" key="3">
    <source>
        <dbReference type="PIRSR" id="PIRSR603782-2"/>
    </source>
</evidence>
<proteinExistence type="inferred from homology"/>